<dbReference type="GO" id="GO:0007155">
    <property type="term" value="P:cell adhesion"/>
    <property type="evidence" value="ECO:0007669"/>
    <property type="project" value="InterPro"/>
</dbReference>
<sequence length="399" mass="45140">MSFPSNDDRHEVYTCAILRPASGTLSGENRNSGGFNYLVLDPRFYWNPGEEITVSFIKPDREIMVIPNWDSIKRSVEAIAQEWENFANIHFTFNDSSNAQVRVAFFPGAGGFSALGTDCLSIASDKPTMSLGWSTDDKAFCSSVLHEFGHVLGCLHEHSSPLSEIQWDYEQVYRFYEAKHGKKKDWLRQFLNHDLSIDQTLTKNGKSVKPPSEISLKDKAFMQQIYPHHSIPDKTGVFYSWQYSKRVRQDPTNTAFVPFASNLTTTTPAVAVGLVQFDMDCEIPLRIIATAANVKPQGFNIQTGNWSRTRGSINGLSSAGATWFKIDNPDTSDFRTGIFDTHGYHHESEKFSNFKHTINFKRAFESPPEVIVWIKGFTLRLAPILVSLYPHIKLPRVTL</sequence>
<evidence type="ECO:0000313" key="4">
    <source>
        <dbReference type="Proteomes" id="UP000249056"/>
    </source>
</evidence>
<dbReference type="GO" id="GO:0004222">
    <property type="term" value="F:metalloendopeptidase activity"/>
    <property type="evidence" value="ECO:0007669"/>
    <property type="project" value="InterPro"/>
</dbReference>
<gene>
    <name evidence="3" type="ORF">DID88_002898</name>
</gene>
<dbReference type="Proteomes" id="UP000249056">
    <property type="component" value="Unassembled WGS sequence"/>
</dbReference>
<dbReference type="Pfam" id="PF09458">
    <property type="entry name" value="H_lectin"/>
    <property type="match status" value="1"/>
</dbReference>
<dbReference type="SUPFAM" id="SSF141086">
    <property type="entry name" value="Agglutinin HPA-like"/>
    <property type="match status" value="2"/>
</dbReference>
<feature type="domain" description="Peptidase M12A" evidence="1">
    <location>
        <begin position="73"/>
        <end position="160"/>
    </location>
</feature>
<dbReference type="AlphaFoldDB" id="A0A395INE5"/>
<proteinExistence type="predicted"/>
<comment type="caution">
    <text evidence="3">The sequence shown here is derived from an EMBL/GenBank/DDBJ whole genome shotgun (WGS) entry which is preliminary data.</text>
</comment>
<dbReference type="InterPro" id="IPR024079">
    <property type="entry name" value="MetalloPept_cat_dom_sf"/>
</dbReference>
<name>A0A395INE5_9HELO</name>
<dbReference type="InterPro" id="IPR001506">
    <property type="entry name" value="Peptidase_M12A"/>
</dbReference>
<dbReference type="Gene3D" id="3.40.390.10">
    <property type="entry name" value="Collagenase (Catalytic Domain)"/>
    <property type="match status" value="1"/>
</dbReference>
<evidence type="ECO:0000313" key="3">
    <source>
        <dbReference type="EMBL" id="RAL61835.1"/>
    </source>
</evidence>
<protein>
    <recommendedName>
        <fullName evidence="5">Peptidase metallopeptidase domain-containing protein</fullName>
    </recommendedName>
</protein>
<dbReference type="InterPro" id="IPR019019">
    <property type="entry name" value="H-type_lectin_domain"/>
</dbReference>
<dbReference type="EMBL" id="QKRW01000028">
    <property type="protein sequence ID" value="RAL61835.1"/>
    <property type="molecule type" value="Genomic_DNA"/>
</dbReference>
<evidence type="ECO:0000259" key="1">
    <source>
        <dbReference type="Pfam" id="PF01400"/>
    </source>
</evidence>
<dbReference type="InterPro" id="IPR037221">
    <property type="entry name" value="H-type_lectin_dom_sf"/>
</dbReference>
<dbReference type="GO" id="GO:0006508">
    <property type="term" value="P:proteolysis"/>
    <property type="evidence" value="ECO:0007669"/>
    <property type="project" value="InterPro"/>
</dbReference>
<keyword evidence="4" id="KW-1185">Reference proteome</keyword>
<dbReference type="SUPFAM" id="SSF55486">
    <property type="entry name" value="Metalloproteases ('zincins'), catalytic domain"/>
    <property type="match status" value="1"/>
</dbReference>
<dbReference type="Gene3D" id="2.60.40.2080">
    <property type="match status" value="1"/>
</dbReference>
<dbReference type="OrthoDB" id="291007at2759"/>
<accession>A0A395INE5</accession>
<feature type="domain" description="H-type lectin" evidence="2">
    <location>
        <begin position="259"/>
        <end position="310"/>
    </location>
</feature>
<dbReference type="Pfam" id="PF01400">
    <property type="entry name" value="Astacin"/>
    <property type="match status" value="1"/>
</dbReference>
<organism evidence="3 4">
    <name type="scientific">Monilinia fructigena</name>
    <dbReference type="NCBI Taxonomy" id="38457"/>
    <lineage>
        <taxon>Eukaryota</taxon>
        <taxon>Fungi</taxon>
        <taxon>Dikarya</taxon>
        <taxon>Ascomycota</taxon>
        <taxon>Pezizomycotina</taxon>
        <taxon>Leotiomycetes</taxon>
        <taxon>Helotiales</taxon>
        <taxon>Sclerotiniaceae</taxon>
        <taxon>Monilinia</taxon>
    </lineage>
</organism>
<reference evidence="3 4" key="1">
    <citation type="submission" date="2018-06" db="EMBL/GenBank/DDBJ databases">
        <title>Genome Sequence of the Brown Rot Fungal Pathogen Monilinia fructigena.</title>
        <authorList>
            <person name="Landi L."/>
            <person name="De Miccolis Angelini R.M."/>
            <person name="Pollastro S."/>
            <person name="Abate D."/>
            <person name="Faretra F."/>
            <person name="Romanazzi G."/>
        </authorList>
    </citation>
    <scope>NUCLEOTIDE SEQUENCE [LARGE SCALE GENOMIC DNA]</scope>
    <source>
        <strain evidence="3 4">Mfrg269</strain>
    </source>
</reference>
<dbReference type="GO" id="GO:0030246">
    <property type="term" value="F:carbohydrate binding"/>
    <property type="evidence" value="ECO:0007669"/>
    <property type="project" value="InterPro"/>
</dbReference>
<evidence type="ECO:0008006" key="5">
    <source>
        <dbReference type="Google" id="ProtNLM"/>
    </source>
</evidence>
<evidence type="ECO:0000259" key="2">
    <source>
        <dbReference type="Pfam" id="PF09458"/>
    </source>
</evidence>